<evidence type="ECO:0000256" key="2">
    <source>
        <dbReference type="ARBA" id="ARBA00011738"/>
    </source>
</evidence>
<dbReference type="KEGG" id="tet:TTHERM_000161029"/>
<dbReference type="SUPFAM" id="SSF103473">
    <property type="entry name" value="MFS general substrate transporter"/>
    <property type="match status" value="1"/>
</dbReference>
<dbReference type="STRING" id="312017.W7XGA0"/>
<dbReference type="InterPro" id="IPR036259">
    <property type="entry name" value="MFS_trans_sf"/>
</dbReference>
<keyword evidence="14" id="KW-0175">Coiled coil</keyword>
<keyword evidence="3" id="KW-0813">Transport</keyword>
<feature type="transmembrane region" description="Helical" evidence="15">
    <location>
        <begin position="31"/>
        <end position="54"/>
    </location>
</feature>
<dbReference type="AlphaFoldDB" id="W7XGA0"/>
<dbReference type="InterPro" id="IPR020846">
    <property type="entry name" value="MFS_dom"/>
</dbReference>
<feature type="coiled-coil region" evidence="14">
    <location>
        <begin position="270"/>
        <end position="297"/>
    </location>
</feature>
<evidence type="ECO:0000256" key="7">
    <source>
        <dbReference type="ARBA" id="ARBA00044637"/>
    </source>
</evidence>
<evidence type="ECO:0000256" key="5">
    <source>
        <dbReference type="ARBA" id="ARBA00022989"/>
    </source>
</evidence>
<dbReference type="Gene3D" id="1.20.1250.20">
    <property type="entry name" value="MFS general substrate transporter like domains"/>
    <property type="match status" value="1"/>
</dbReference>
<dbReference type="InterPro" id="IPR005828">
    <property type="entry name" value="MFS_sugar_transport-like"/>
</dbReference>
<keyword evidence="4 15" id="KW-0812">Transmembrane</keyword>
<evidence type="ECO:0000256" key="8">
    <source>
        <dbReference type="ARBA" id="ARBA00044648"/>
    </source>
</evidence>
<evidence type="ECO:0000256" key="15">
    <source>
        <dbReference type="SAM" id="Phobius"/>
    </source>
</evidence>
<dbReference type="Proteomes" id="UP000009168">
    <property type="component" value="Unassembled WGS sequence"/>
</dbReference>
<dbReference type="GO" id="GO:0016020">
    <property type="term" value="C:membrane"/>
    <property type="evidence" value="ECO:0007669"/>
    <property type="project" value="UniProtKB-SubCell"/>
</dbReference>
<feature type="transmembrane region" description="Helical" evidence="15">
    <location>
        <begin position="480"/>
        <end position="500"/>
    </location>
</feature>
<feature type="transmembrane region" description="Helical" evidence="15">
    <location>
        <begin position="414"/>
        <end position="436"/>
    </location>
</feature>
<dbReference type="PROSITE" id="PS50850">
    <property type="entry name" value="MFS"/>
    <property type="match status" value="1"/>
</dbReference>
<evidence type="ECO:0000256" key="13">
    <source>
        <dbReference type="ARBA" id="ARBA00044780"/>
    </source>
</evidence>
<dbReference type="PANTHER" id="PTHR48020">
    <property type="entry name" value="PROTON MYO-INOSITOL COTRANSPORTER"/>
    <property type="match status" value="1"/>
</dbReference>
<reference evidence="18" key="1">
    <citation type="journal article" date="2006" name="PLoS Biol.">
        <title>Macronuclear genome sequence of the ciliate Tetrahymena thermophila, a model eukaryote.</title>
        <authorList>
            <person name="Eisen J.A."/>
            <person name="Coyne R.S."/>
            <person name="Wu M."/>
            <person name="Wu D."/>
            <person name="Thiagarajan M."/>
            <person name="Wortman J.R."/>
            <person name="Badger J.H."/>
            <person name="Ren Q."/>
            <person name="Amedeo P."/>
            <person name="Jones K.M."/>
            <person name="Tallon L.J."/>
            <person name="Delcher A.L."/>
            <person name="Salzberg S.L."/>
            <person name="Silva J.C."/>
            <person name="Haas B.J."/>
            <person name="Majoros W.H."/>
            <person name="Farzad M."/>
            <person name="Carlton J.M."/>
            <person name="Smith R.K. Jr."/>
            <person name="Garg J."/>
            <person name="Pearlman R.E."/>
            <person name="Karrer K.M."/>
            <person name="Sun L."/>
            <person name="Manning G."/>
            <person name="Elde N.C."/>
            <person name="Turkewitz A.P."/>
            <person name="Asai D.J."/>
            <person name="Wilkes D.E."/>
            <person name="Wang Y."/>
            <person name="Cai H."/>
            <person name="Collins K."/>
            <person name="Stewart B.A."/>
            <person name="Lee S.R."/>
            <person name="Wilamowska K."/>
            <person name="Weinberg Z."/>
            <person name="Ruzzo W.L."/>
            <person name="Wloga D."/>
            <person name="Gaertig J."/>
            <person name="Frankel J."/>
            <person name="Tsao C.-C."/>
            <person name="Gorovsky M.A."/>
            <person name="Keeling P.J."/>
            <person name="Waller R.F."/>
            <person name="Patron N.J."/>
            <person name="Cherry J.M."/>
            <person name="Stover N.A."/>
            <person name="Krieger C.J."/>
            <person name="del Toro C."/>
            <person name="Ryder H.F."/>
            <person name="Williamson S.C."/>
            <person name="Barbeau R.A."/>
            <person name="Hamilton E.P."/>
            <person name="Orias E."/>
        </authorList>
    </citation>
    <scope>NUCLEOTIDE SEQUENCE [LARGE SCALE GENOMIC DNA]</scope>
    <source>
        <strain evidence="18">SB210</strain>
    </source>
</reference>
<evidence type="ECO:0000256" key="1">
    <source>
        <dbReference type="ARBA" id="ARBA00004141"/>
    </source>
</evidence>
<feature type="transmembrane region" description="Helical" evidence="15">
    <location>
        <begin position="132"/>
        <end position="154"/>
    </location>
</feature>
<feature type="transmembrane region" description="Helical" evidence="15">
    <location>
        <begin position="166"/>
        <end position="189"/>
    </location>
</feature>
<dbReference type="InParanoid" id="W7XGA0"/>
<keyword evidence="5 15" id="KW-1133">Transmembrane helix</keyword>
<feature type="transmembrane region" description="Helical" evidence="15">
    <location>
        <begin position="108"/>
        <end position="126"/>
    </location>
</feature>
<dbReference type="InterPro" id="IPR050814">
    <property type="entry name" value="Myo-inositol_Transporter"/>
</dbReference>
<feature type="transmembrane region" description="Helical" evidence="15">
    <location>
        <begin position="384"/>
        <end position="402"/>
    </location>
</feature>
<evidence type="ECO:0000259" key="16">
    <source>
        <dbReference type="PROSITE" id="PS50850"/>
    </source>
</evidence>
<evidence type="ECO:0000313" key="18">
    <source>
        <dbReference type="Proteomes" id="UP000009168"/>
    </source>
</evidence>
<evidence type="ECO:0000256" key="6">
    <source>
        <dbReference type="ARBA" id="ARBA00023136"/>
    </source>
</evidence>
<dbReference type="GeneID" id="24437622"/>
<evidence type="ECO:0000256" key="9">
    <source>
        <dbReference type="ARBA" id="ARBA00044656"/>
    </source>
</evidence>
<evidence type="ECO:0000256" key="11">
    <source>
        <dbReference type="ARBA" id="ARBA00044668"/>
    </source>
</evidence>
<protein>
    <recommendedName>
        <fullName evidence="13">Hexose transporter 1</fullName>
    </recommendedName>
</protein>
<feature type="transmembrane region" description="Helical" evidence="15">
    <location>
        <begin position="201"/>
        <end position="225"/>
    </location>
</feature>
<feature type="transmembrane region" description="Helical" evidence="15">
    <location>
        <begin position="448"/>
        <end position="468"/>
    </location>
</feature>
<dbReference type="InterPro" id="IPR003663">
    <property type="entry name" value="Sugar/inositol_transpt"/>
</dbReference>
<comment type="catalytic activity">
    <reaction evidence="9">
        <text>D-xylose(out) = D-xylose(in)</text>
        <dbReference type="Rhea" id="RHEA:78427"/>
        <dbReference type="ChEBI" id="CHEBI:53455"/>
    </reaction>
    <physiologicalReaction direction="left-to-right" evidence="9">
        <dbReference type="Rhea" id="RHEA:78428"/>
    </physiologicalReaction>
</comment>
<feature type="transmembrane region" description="Helical" evidence="15">
    <location>
        <begin position="344"/>
        <end position="364"/>
    </location>
</feature>
<dbReference type="EMBL" id="GG662820">
    <property type="protein sequence ID" value="EWS75958.1"/>
    <property type="molecule type" value="Genomic_DNA"/>
</dbReference>
<accession>W7XGA0</accession>
<evidence type="ECO:0000256" key="10">
    <source>
        <dbReference type="ARBA" id="ARBA00044662"/>
    </source>
</evidence>
<dbReference type="Pfam" id="PF00083">
    <property type="entry name" value="Sugar_tr"/>
    <property type="match status" value="2"/>
</dbReference>
<dbReference type="GO" id="GO:0022857">
    <property type="term" value="F:transmembrane transporter activity"/>
    <property type="evidence" value="ECO:0007669"/>
    <property type="project" value="InterPro"/>
</dbReference>
<dbReference type="OrthoDB" id="6612291at2759"/>
<comment type="catalytic activity">
    <reaction evidence="12">
        <text>D-fructose(out) = D-fructose(in)</text>
        <dbReference type="Rhea" id="RHEA:60372"/>
        <dbReference type="ChEBI" id="CHEBI:37721"/>
    </reaction>
    <physiologicalReaction direction="left-to-right" evidence="12">
        <dbReference type="Rhea" id="RHEA:60373"/>
    </physiologicalReaction>
</comment>
<keyword evidence="6 15" id="KW-0472">Membrane</keyword>
<feature type="transmembrane region" description="Helical" evidence="15">
    <location>
        <begin position="74"/>
        <end position="96"/>
    </location>
</feature>
<feature type="domain" description="Major facilitator superfamily (MFS) profile" evidence="16">
    <location>
        <begin position="36"/>
        <end position="531"/>
    </location>
</feature>
<keyword evidence="18" id="KW-1185">Reference proteome</keyword>
<comment type="subunit">
    <text evidence="2">Homodimer.</text>
</comment>
<evidence type="ECO:0000256" key="4">
    <source>
        <dbReference type="ARBA" id="ARBA00022692"/>
    </source>
</evidence>
<dbReference type="RefSeq" id="XP_012651476.1">
    <property type="nucleotide sequence ID" value="XM_012796022.1"/>
</dbReference>
<evidence type="ECO:0000256" key="14">
    <source>
        <dbReference type="SAM" id="Coils"/>
    </source>
</evidence>
<organism evidence="17 18">
    <name type="scientific">Tetrahymena thermophila (strain SB210)</name>
    <dbReference type="NCBI Taxonomy" id="312017"/>
    <lineage>
        <taxon>Eukaryota</taxon>
        <taxon>Sar</taxon>
        <taxon>Alveolata</taxon>
        <taxon>Ciliophora</taxon>
        <taxon>Intramacronucleata</taxon>
        <taxon>Oligohymenophorea</taxon>
        <taxon>Hymenostomatida</taxon>
        <taxon>Tetrahymenina</taxon>
        <taxon>Tetrahymenidae</taxon>
        <taxon>Tetrahymena</taxon>
    </lineage>
</organism>
<dbReference type="PRINTS" id="PR00171">
    <property type="entry name" value="SUGRTRNSPORT"/>
</dbReference>
<evidence type="ECO:0000313" key="17">
    <source>
        <dbReference type="EMBL" id="EWS75958.1"/>
    </source>
</evidence>
<gene>
    <name evidence="17" type="ORF">TTHERM_000161029</name>
</gene>
<evidence type="ECO:0000256" key="3">
    <source>
        <dbReference type="ARBA" id="ARBA00022448"/>
    </source>
</evidence>
<sequence length="594" mass="68180">MIINNNYQQQQTDQTQLKDLKHRHYHVIHQWYIYLLTINACLGTWFYGFNLGAFNAVQKIMQKTNSWSSNEFTLYTALITAAMPFGALVGAFCVKYTISLLKGVRRSLIFFDYVAIIGTIILILQTSVVNLIIGRFISGFCVGQNTALVPMYIIDFAPKEISGRVGSINQFFQAFGVFSSYLFSLVLPLPSNLSDGYSDQIPWRIAMGAPMLAPIIRLTLFTFLFKIETPTVLMKQHKYSELKEYIHIIYEEQDCEDVFHDIEDKVISEQEQAIRKKQALSKKNHQKETELMKIQQAQSDDKKDEIVLVPQSNNVKEIKQKSLDDYFKEKIYDLCTTSSYKSRLLLGCIISFTTQFCGVNGINFYSNSIFLKTSGESGAVGEQYARYSTIGMGASMVGYNFISFFLQGRYGRKFLMQLGTIIIIITQLLIGILNTLPQNDALGKVNVFLIYFFQFGWQIGLGAVTWIISPEILDSFQISISTSIRWTSAMIIGLVFPYLIIYCNLYGTFFIFAGFTIAAFIYFQINIKETKGKDCYEIMKSYCDPKKYAVFQKEATEYSLQRFQEQEKFQQKICNENMQLISEKQIEVQENKQS</sequence>
<comment type="subcellular location">
    <subcellularLocation>
        <location evidence="1">Membrane</location>
        <topology evidence="1">Multi-pass membrane protein</topology>
    </subcellularLocation>
</comment>
<name>W7XGA0_TETTS</name>
<comment type="catalytic activity">
    <reaction evidence="11">
        <text>D-glucosamine(out) = D-glucosamine(in)</text>
        <dbReference type="Rhea" id="RHEA:78423"/>
        <dbReference type="ChEBI" id="CHEBI:58723"/>
    </reaction>
    <physiologicalReaction direction="left-to-right" evidence="11">
        <dbReference type="Rhea" id="RHEA:78424"/>
    </physiologicalReaction>
</comment>
<evidence type="ECO:0000256" key="12">
    <source>
        <dbReference type="ARBA" id="ARBA00044710"/>
    </source>
</evidence>
<comment type="catalytic activity">
    <reaction evidence="8">
        <text>D-glucose(out) = D-glucose(in)</text>
        <dbReference type="Rhea" id="RHEA:60376"/>
        <dbReference type="ChEBI" id="CHEBI:4167"/>
    </reaction>
    <physiologicalReaction direction="left-to-right" evidence="8">
        <dbReference type="Rhea" id="RHEA:60377"/>
    </physiologicalReaction>
</comment>
<proteinExistence type="predicted"/>
<dbReference type="PANTHER" id="PTHR48020:SF12">
    <property type="entry name" value="PROTON MYO-INOSITOL COTRANSPORTER"/>
    <property type="match status" value="1"/>
</dbReference>
<comment type="catalytic activity">
    <reaction evidence="7">
        <text>D-galactose(in) = D-galactose(out)</text>
        <dbReference type="Rhea" id="RHEA:34915"/>
        <dbReference type="ChEBI" id="CHEBI:4139"/>
    </reaction>
    <physiologicalReaction direction="right-to-left" evidence="7">
        <dbReference type="Rhea" id="RHEA:34917"/>
    </physiologicalReaction>
</comment>
<feature type="transmembrane region" description="Helical" evidence="15">
    <location>
        <begin position="506"/>
        <end position="523"/>
    </location>
</feature>
<comment type="catalytic activity">
    <reaction evidence="10">
        <text>D-mannose(out) = D-mannose(in)</text>
        <dbReference type="Rhea" id="RHEA:78391"/>
        <dbReference type="ChEBI" id="CHEBI:4208"/>
    </reaction>
    <physiologicalReaction direction="left-to-right" evidence="10">
        <dbReference type="Rhea" id="RHEA:78392"/>
    </physiologicalReaction>
</comment>